<dbReference type="PANTHER" id="PTHR45641">
    <property type="entry name" value="TETRATRICOPEPTIDE REPEAT PROTEIN (AFU_ORTHOLOGUE AFUA_6G03870)"/>
    <property type="match status" value="1"/>
</dbReference>
<dbReference type="SMART" id="SM00028">
    <property type="entry name" value="TPR"/>
    <property type="match status" value="8"/>
</dbReference>
<evidence type="ECO:0000256" key="3">
    <source>
        <dbReference type="PROSITE-ProRule" id="PRU00339"/>
    </source>
</evidence>
<evidence type="ECO:0008006" key="6">
    <source>
        <dbReference type="Google" id="ProtNLM"/>
    </source>
</evidence>
<comment type="caution">
    <text evidence="4">The sequence shown here is derived from an EMBL/GenBank/DDBJ whole genome shotgun (WGS) entry which is preliminary data.</text>
</comment>
<dbReference type="AlphaFoldDB" id="A0A1F4UDN7"/>
<dbReference type="Gene3D" id="1.25.40.10">
    <property type="entry name" value="Tetratricopeptide repeat domain"/>
    <property type="match status" value="4"/>
</dbReference>
<dbReference type="Proteomes" id="UP000177025">
    <property type="component" value="Unassembled WGS sequence"/>
</dbReference>
<organism evidence="4 5">
    <name type="scientific">candidate division WOR-3 bacterium RBG_13_43_14</name>
    <dbReference type="NCBI Taxonomy" id="1802590"/>
    <lineage>
        <taxon>Bacteria</taxon>
        <taxon>Bacteria division WOR-3</taxon>
    </lineage>
</organism>
<evidence type="ECO:0000256" key="2">
    <source>
        <dbReference type="ARBA" id="ARBA00022803"/>
    </source>
</evidence>
<dbReference type="Pfam" id="PF13424">
    <property type="entry name" value="TPR_12"/>
    <property type="match status" value="1"/>
</dbReference>
<dbReference type="InterPro" id="IPR011990">
    <property type="entry name" value="TPR-like_helical_dom_sf"/>
</dbReference>
<dbReference type="PROSITE" id="PS50005">
    <property type="entry name" value="TPR"/>
    <property type="match status" value="1"/>
</dbReference>
<feature type="repeat" description="TPR" evidence="3">
    <location>
        <begin position="202"/>
        <end position="235"/>
    </location>
</feature>
<name>A0A1F4UDN7_UNCW3</name>
<reference evidence="4 5" key="1">
    <citation type="journal article" date="2016" name="Nat. Commun.">
        <title>Thousands of microbial genomes shed light on interconnected biogeochemical processes in an aquifer system.</title>
        <authorList>
            <person name="Anantharaman K."/>
            <person name="Brown C.T."/>
            <person name="Hug L.A."/>
            <person name="Sharon I."/>
            <person name="Castelle C.J."/>
            <person name="Probst A.J."/>
            <person name="Thomas B.C."/>
            <person name="Singh A."/>
            <person name="Wilkins M.J."/>
            <person name="Karaoz U."/>
            <person name="Brodie E.L."/>
            <person name="Williams K.H."/>
            <person name="Hubbard S.S."/>
            <person name="Banfield J.F."/>
        </authorList>
    </citation>
    <scope>NUCLEOTIDE SEQUENCE [LARGE SCALE GENOMIC DNA]</scope>
</reference>
<evidence type="ECO:0000313" key="5">
    <source>
        <dbReference type="Proteomes" id="UP000177025"/>
    </source>
</evidence>
<proteinExistence type="predicted"/>
<sequence>MVRQIVYRNISRNNLINYHRQIGEAIEIIYSSSLPNYYDELANHFTIANDSQKALYYSRLAGQKAKENYAHDHAIKYFENALKFEDNIEKIFNLKLELIDTFIVIGNYSKAIEQLEACIRINPNAHQVYQKYGKVCENTGEYQKSLAMYETGVKLTIGTNAVYYFQADIAWLYTRMGKYKEAFKECEKILKERSRLSKQVLGDVFMIIGVIDLRLGKLDKAESEFKKALKIRASSGDKKRIAACYLDIGISYADRFNFKMAKQSYEKALAIYQEIGYQEGILLAYNNLGALHASQDLNAAENYYLKALGNAKLIGARRTLTYLFNNLAGIEFNLMMFDEVLENYKQALKIAKEINFHEGIIFANLGLSEIHREKQKHKQGQRFLNAALREAVQMKMKYLNIDCMKEQIEYLLLDGQIKKAEKLVKKIVIQSKIESIMAYKVDIFIYQAKIKAEQKQFKKAHNYLNKAYTLVKPLGDQRLQGQILYLKGVTYKKERKLKDSMQMLVKASRFFKKIGNLRYLDYIEKEIGTTRI</sequence>
<evidence type="ECO:0000256" key="1">
    <source>
        <dbReference type="ARBA" id="ARBA00022737"/>
    </source>
</evidence>
<gene>
    <name evidence="4" type="ORF">A2Y85_06845</name>
</gene>
<evidence type="ECO:0000313" key="4">
    <source>
        <dbReference type="EMBL" id="OGC43051.1"/>
    </source>
</evidence>
<accession>A0A1F4UDN7</accession>
<keyword evidence="2 3" id="KW-0802">TPR repeat</keyword>
<keyword evidence="1" id="KW-0677">Repeat</keyword>
<dbReference type="SUPFAM" id="SSF48452">
    <property type="entry name" value="TPR-like"/>
    <property type="match status" value="3"/>
</dbReference>
<dbReference type="EMBL" id="MEUM01000039">
    <property type="protein sequence ID" value="OGC43051.1"/>
    <property type="molecule type" value="Genomic_DNA"/>
</dbReference>
<protein>
    <recommendedName>
        <fullName evidence="6">MalT-like TPR region domain-containing protein</fullName>
    </recommendedName>
</protein>
<dbReference type="InterPro" id="IPR019734">
    <property type="entry name" value="TPR_rpt"/>
</dbReference>
<dbReference type="PANTHER" id="PTHR45641:SF19">
    <property type="entry name" value="NEPHROCYSTIN-3"/>
    <property type="match status" value="1"/>
</dbReference>